<evidence type="ECO:0000256" key="1">
    <source>
        <dbReference type="SAM" id="MobiDB-lite"/>
    </source>
</evidence>
<proteinExistence type="predicted"/>
<reference evidence="4" key="1">
    <citation type="submission" date="2023-07" db="EMBL/GenBank/DDBJ databases">
        <title>Shewanella mangrovi sp. nov., an acetaldehyde- degrading bacterium isolated from mangrove sediment.</title>
        <authorList>
            <person name="Liu Y."/>
        </authorList>
    </citation>
    <scope>NUCLEOTIDE SEQUENCE [LARGE SCALE GENOMIC DNA]</scope>
    <source>
        <strain evidence="4">C32</strain>
    </source>
</reference>
<organism evidence="3 4">
    <name type="scientific">Shewanella electrica</name>
    <dbReference type="NCBI Taxonomy" id="515560"/>
    <lineage>
        <taxon>Bacteria</taxon>
        <taxon>Pseudomonadati</taxon>
        <taxon>Pseudomonadota</taxon>
        <taxon>Gammaproteobacteria</taxon>
        <taxon>Alteromonadales</taxon>
        <taxon>Shewanellaceae</taxon>
        <taxon>Shewanella</taxon>
    </lineage>
</organism>
<accession>A0ABT2FI49</accession>
<sequence>MTLRFRSFKFGRFLGQFLALILVLFALTVSLIRGLLPQLDAERLEQYIADQYGVQMELGQLSAKWQAYGPSVTIDSVSVPQQGDMPVSFSIDNVQIKLDFWQTLLNLSPQVENVNFGNVYLALDLDKLGDNANPKPATAQPHHAANLDWLYSLLLEQLQQYAIDNATVQLLSASHQYRPIQLKQLRWLNHGERHRANGALYLDRTSLSGQHMLLNVDLTGNGNKPDSIKGQLYIAANELNLGAWASEHSKALDEPLSIPLQGVVNLQAWFDVEHRSIERGLVQFGHSVLDWQQQDEQQNFTIDGGQLLWQKGDQGWQLSSRDLAFSSNQQPWQDFSIYVAKRQQRLFGHVSAFALEQLRPLAPLIPAITPEQLRKVLALDVKGQIEQLQLYQAPNEAMQLQLPIKALSWQAVDAIPGSAPIDIELGSNGGFLSARLPAQHYQLSFVDQFKGPLALDGEALQVGFDVAEKQLIVPSLVLNNSDLSLDASALMSLADTPELSLSASLALHNLANAHRYFPVKAMGEDLTHYLTEAIKAGRSDDARVVWRGPLSEFPYAEQQGVFQAAFTLQQGTFAFQPDWPAADKLTLAALFENDRMALDIQQGMLKKVDISGAQVSIPKMDAHSHLLVNADLHANGPDVSQVMALSPLTSVSSTLDVINIRDAINGSLALDIPLYEGGTPDIHGKVLLDNNTVYVSKPGVLLRKLNGEVTFDNEVVRSDKVTGLMYQQPVRMDFTTGRNNDDFGVTVHLDGAWNLDKLPKELNNPLQSFYAGKMNWKGYLQLIFDDSGFRIQANADADLKQSQLLLPAPFNKAKGQALTVSAELLGDDKQASLGIRMGDLAEFWGSLDAAEDRLKHYDIMLGRPFRSGDKLHKTDGKLWLALKDTQFSDWQPVIESFLNFKQAPSSSDAVATNAASETASSAKKPSFFPPLVAIGGTVAQLDILGQRFNQLRLDAHDTQASWLFNIDAPAFAGSIEIFPDWLQQGLKVVASRVYLNATPPLVAADADAAKADNAVTQLPPLALDIADFSYQGWPLGHLVMQGAPAPQGYHFQMFSLNAAQGNLQGSGDWITEGNNRTSVKFTLDADNFEKLAAVFDVTPGVKDSPLKLKAELNWAGGPSGFNLPSLSGNVRFDLGKGHMEQLSDKGARIFSLFSLDSILRKLSLDFSDVFGKGLYFNSFNGDLALDNGMLQTTNTEMDAVAGNMKVRGYTNLVSESLNYDIRFAPKLASSVPTVVLLSTSAWTMGLGAFALTKVLEPVIEVISEIRFRLTGTISEPKLEELERKSKEIEIPKSILPADKQGDAGAEDNSQGSDSDASNRAPASPTAQVDSRNVIMPATPAANDEATSTVTPSPSKEPPHASESVTVPEQPQAGREPSVYPAAA</sequence>
<evidence type="ECO:0000259" key="2">
    <source>
        <dbReference type="Pfam" id="PF13116"/>
    </source>
</evidence>
<keyword evidence="4" id="KW-1185">Reference proteome</keyword>
<feature type="compositionally biased region" description="Polar residues" evidence="1">
    <location>
        <begin position="1344"/>
        <end position="1353"/>
    </location>
</feature>
<dbReference type="Pfam" id="PF13116">
    <property type="entry name" value="YhdP"/>
    <property type="match status" value="1"/>
</dbReference>
<dbReference type="PANTHER" id="PTHR38690:SF1">
    <property type="entry name" value="PROTEASE"/>
    <property type="match status" value="1"/>
</dbReference>
<dbReference type="InterPro" id="IPR025263">
    <property type="entry name" value="YhdP_central"/>
</dbReference>
<comment type="caution">
    <text evidence="3">The sequence shown here is derived from an EMBL/GenBank/DDBJ whole genome shotgun (WGS) entry which is preliminary data.</text>
</comment>
<evidence type="ECO:0000313" key="4">
    <source>
        <dbReference type="Proteomes" id="UP001201549"/>
    </source>
</evidence>
<dbReference type="Proteomes" id="UP001201549">
    <property type="component" value="Unassembled WGS sequence"/>
</dbReference>
<feature type="compositionally biased region" description="Polar residues" evidence="1">
    <location>
        <begin position="1307"/>
        <end position="1317"/>
    </location>
</feature>
<dbReference type="EMBL" id="JAKOGG010000003">
    <property type="protein sequence ID" value="MCS4556010.1"/>
    <property type="molecule type" value="Genomic_DNA"/>
</dbReference>
<evidence type="ECO:0000313" key="3">
    <source>
        <dbReference type="EMBL" id="MCS4556010.1"/>
    </source>
</evidence>
<gene>
    <name evidence="3" type="ORF">L9G74_06120</name>
</gene>
<dbReference type="NCBIfam" id="TIGR02099">
    <property type="entry name" value="YhdP family protein"/>
    <property type="match status" value="1"/>
</dbReference>
<feature type="domain" description="YhdP central" evidence="2">
    <location>
        <begin position="8"/>
        <end position="1277"/>
    </location>
</feature>
<dbReference type="InterPro" id="IPR011836">
    <property type="entry name" value="YhdP"/>
</dbReference>
<name>A0ABT2FI49_9GAMM</name>
<protein>
    <submittedName>
        <fullName evidence="3">YhdP family protein</fullName>
    </submittedName>
</protein>
<dbReference type="PANTHER" id="PTHR38690">
    <property type="entry name" value="PROTEASE-RELATED"/>
    <property type="match status" value="1"/>
</dbReference>
<dbReference type="RefSeq" id="WP_238895417.1">
    <property type="nucleotide sequence ID" value="NZ_JAKOGG010000003.1"/>
</dbReference>
<feature type="region of interest" description="Disordered" evidence="1">
    <location>
        <begin position="1289"/>
        <end position="1383"/>
    </location>
</feature>